<accession>A0A8H6SDI9</accession>
<dbReference type="InterPro" id="IPR036390">
    <property type="entry name" value="WH_DNA-bd_sf"/>
</dbReference>
<evidence type="ECO:0000313" key="9">
    <source>
        <dbReference type="EMBL" id="KAF7297478.1"/>
    </source>
</evidence>
<evidence type="ECO:0000256" key="3">
    <source>
        <dbReference type="ARBA" id="ARBA00023125"/>
    </source>
</evidence>
<dbReference type="OrthoDB" id="60033at2759"/>
<dbReference type="GO" id="GO:0003700">
    <property type="term" value="F:DNA-binding transcription factor activity"/>
    <property type="evidence" value="ECO:0007669"/>
    <property type="project" value="InterPro"/>
</dbReference>
<dbReference type="RefSeq" id="XP_037217837.1">
    <property type="nucleotide sequence ID" value="XM_037366425.1"/>
</dbReference>
<evidence type="ECO:0000256" key="2">
    <source>
        <dbReference type="ARBA" id="ARBA00006403"/>
    </source>
</evidence>
<feature type="region of interest" description="Disordered" evidence="7">
    <location>
        <begin position="374"/>
        <end position="409"/>
    </location>
</feature>
<dbReference type="EMBL" id="JACAZF010000008">
    <property type="protein sequence ID" value="KAF7297478.1"/>
    <property type="molecule type" value="Genomic_DNA"/>
</dbReference>
<protein>
    <submittedName>
        <fullName evidence="9">C2H2-type domain-containing protein</fullName>
    </submittedName>
</protein>
<evidence type="ECO:0000256" key="7">
    <source>
        <dbReference type="SAM" id="MobiDB-lite"/>
    </source>
</evidence>
<gene>
    <name evidence="9" type="ORF">MIND_00981600</name>
</gene>
<dbReference type="Pfam" id="PF00447">
    <property type="entry name" value="HSF_DNA-bind"/>
    <property type="match status" value="3"/>
</dbReference>
<keyword evidence="3" id="KW-0238">DNA-binding</keyword>
<comment type="subcellular location">
    <subcellularLocation>
        <location evidence="1">Nucleus</location>
    </subcellularLocation>
</comment>
<dbReference type="GO" id="GO:0005634">
    <property type="term" value="C:nucleus"/>
    <property type="evidence" value="ECO:0007669"/>
    <property type="project" value="UniProtKB-SubCell"/>
</dbReference>
<evidence type="ECO:0000256" key="4">
    <source>
        <dbReference type="ARBA" id="ARBA00023242"/>
    </source>
</evidence>
<dbReference type="GO" id="GO:0043565">
    <property type="term" value="F:sequence-specific DNA binding"/>
    <property type="evidence" value="ECO:0007669"/>
    <property type="project" value="InterPro"/>
</dbReference>
<keyword evidence="5" id="KW-0479">Metal-binding</keyword>
<dbReference type="PROSITE" id="PS50157">
    <property type="entry name" value="ZINC_FINGER_C2H2_2"/>
    <property type="match status" value="1"/>
</dbReference>
<dbReference type="Proteomes" id="UP000636479">
    <property type="component" value="Unassembled WGS sequence"/>
</dbReference>
<feature type="compositionally biased region" description="Acidic residues" evidence="7">
    <location>
        <begin position="399"/>
        <end position="409"/>
    </location>
</feature>
<evidence type="ECO:0000256" key="5">
    <source>
        <dbReference type="PROSITE-ProRule" id="PRU00042"/>
    </source>
</evidence>
<comment type="caution">
    <text evidence="9">The sequence shown here is derived from an EMBL/GenBank/DDBJ whole genome shotgun (WGS) entry which is preliminary data.</text>
</comment>
<dbReference type="InterPro" id="IPR000232">
    <property type="entry name" value="HSF_DNA-bd"/>
</dbReference>
<dbReference type="AlphaFoldDB" id="A0A8H6SDI9"/>
<keyword evidence="10" id="KW-1185">Reference proteome</keyword>
<dbReference type="SUPFAM" id="SSF46785">
    <property type="entry name" value="Winged helix' DNA-binding domain"/>
    <property type="match status" value="2"/>
</dbReference>
<dbReference type="InterPro" id="IPR036388">
    <property type="entry name" value="WH-like_DNA-bd_sf"/>
</dbReference>
<proteinExistence type="inferred from homology"/>
<evidence type="ECO:0000256" key="1">
    <source>
        <dbReference type="ARBA" id="ARBA00004123"/>
    </source>
</evidence>
<dbReference type="InterPro" id="IPR013087">
    <property type="entry name" value="Znf_C2H2_type"/>
</dbReference>
<dbReference type="PANTHER" id="PTHR10015">
    <property type="entry name" value="HEAT SHOCK TRANSCRIPTION FACTOR"/>
    <property type="match status" value="1"/>
</dbReference>
<dbReference type="GO" id="GO:0008270">
    <property type="term" value="F:zinc ion binding"/>
    <property type="evidence" value="ECO:0007669"/>
    <property type="project" value="UniProtKB-KW"/>
</dbReference>
<evidence type="ECO:0000313" key="10">
    <source>
        <dbReference type="Proteomes" id="UP000636479"/>
    </source>
</evidence>
<evidence type="ECO:0000256" key="6">
    <source>
        <dbReference type="RuleBase" id="RU004020"/>
    </source>
</evidence>
<dbReference type="PROSITE" id="PS00028">
    <property type="entry name" value="ZINC_FINGER_C2H2_1"/>
    <property type="match status" value="1"/>
</dbReference>
<comment type="similarity">
    <text evidence="2 6">Belongs to the HSF family.</text>
</comment>
<evidence type="ECO:0000259" key="8">
    <source>
        <dbReference type="PROSITE" id="PS50157"/>
    </source>
</evidence>
<dbReference type="GeneID" id="59348941"/>
<name>A0A8H6SDI9_9AGAR</name>
<dbReference type="PANTHER" id="PTHR10015:SF427">
    <property type="entry name" value="HEAT SHOCK FACTOR PROTEIN"/>
    <property type="match status" value="1"/>
</dbReference>
<keyword evidence="4" id="KW-0539">Nucleus</keyword>
<dbReference type="Gene3D" id="1.10.10.10">
    <property type="entry name" value="Winged helix-like DNA-binding domain superfamily/Winged helix DNA-binding domain"/>
    <property type="match status" value="3"/>
</dbReference>
<feature type="region of interest" description="Disordered" evidence="7">
    <location>
        <begin position="433"/>
        <end position="455"/>
    </location>
</feature>
<organism evidence="9 10">
    <name type="scientific">Mycena indigotica</name>
    <dbReference type="NCBI Taxonomy" id="2126181"/>
    <lineage>
        <taxon>Eukaryota</taxon>
        <taxon>Fungi</taxon>
        <taxon>Dikarya</taxon>
        <taxon>Basidiomycota</taxon>
        <taxon>Agaricomycotina</taxon>
        <taxon>Agaricomycetes</taxon>
        <taxon>Agaricomycetidae</taxon>
        <taxon>Agaricales</taxon>
        <taxon>Marasmiineae</taxon>
        <taxon>Mycenaceae</taxon>
        <taxon>Mycena</taxon>
    </lineage>
</organism>
<feature type="domain" description="C2H2-type" evidence="8">
    <location>
        <begin position="466"/>
        <end position="492"/>
    </location>
</feature>
<sequence length="492" mass="55511">MSVATPLKRRRSVSPDVTRPLLPYLYYPAPAPDPVTRATFLGRVFDMLTPAYVSDHNPGSLSWRSNGTSMIIRDPTLFAETLLPSAFPGQKDAKVFLRSLQDYDFRHKTQKGGHIFIKHPALNITSTREEFTAIPRKTLARRVTHETFLGRVYDMMVAHPELTTNIIRWSSDGTQIVVDNAKAFERTVLPVCLPTQRRVQTFARSLHFYGFNQRTEYPSGRLMLTHPTLTQASSREDFLAVPHVLYNTTAIECLTIISPFERSPLRHGLSQHSNAAAASTEPKQAPSKVFIGRVHDMLSSPDRTVKRAVGWSKDGTEIVIFDPDKMLKCLPTFFPRQSKVRSFLSSLRMYGFVRRDNGGGKRMIFVHPTLNSGSTRAEFHATPRKQRSKQPQPSSVGAEELEGQELESEQEVELDLSTLLSFDEKGKGRLIEPDANDAAESGSQSDVAGEPDFEFELEPREERVRFECPHDGCGISYKLEEALQVHRERMGH</sequence>
<keyword evidence="5" id="KW-0862">Zinc</keyword>
<reference evidence="9" key="1">
    <citation type="submission" date="2020-05" db="EMBL/GenBank/DDBJ databases">
        <title>Mycena genomes resolve the evolution of fungal bioluminescence.</title>
        <authorList>
            <person name="Tsai I.J."/>
        </authorList>
    </citation>
    <scope>NUCLEOTIDE SEQUENCE</scope>
    <source>
        <strain evidence="9">171206Taipei</strain>
    </source>
</reference>
<keyword evidence="5" id="KW-0863">Zinc-finger</keyword>
<dbReference type="SMART" id="SM00415">
    <property type="entry name" value="HSF"/>
    <property type="match status" value="1"/>
</dbReference>